<evidence type="ECO:0000256" key="1">
    <source>
        <dbReference type="ARBA" id="ARBA00022737"/>
    </source>
</evidence>
<dbReference type="AlphaFoldDB" id="A0AAD9SB28"/>
<accession>A0AAD9SB28</accession>
<organism evidence="3 4">
    <name type="scientific">Phomopsis amygdali</name>
    <name type="common">Fusicoccum amygdali</name>
    <dbReference type="NCBI Taxonomy" id="1214568"/>
    <lineage>
        <taxon>Eukaryota</taxon>
        <taxon>Fungi</taxon>
        <taxon>Dikarya</taxon>
        <taxon>Ascomycota</taxon>
        <taxon>Pezizomycotina</taxon>
        <taxon>Sordariomycetes</taxon>
        <taxon>Sordariomycetidae</taxon>
        <taxon>Diaporthales</taxon>
        <taxon>Diaporthaceae</taxon>
        <taxon>Diaporthe</taxon>
    </lineage>
</organism>
<keyword evidence="4" id="KW-1185">Reference proteome</keyword>
<sequence>MRRAPAVESQRIDHATNMIAEAKKVLKIYIDRLENEALARINDASTSTSSEVKAIRQTIHRHYGIMMRAIGDIATQQRESQFRDDEGMRNVFRECFREIWSSKMQTGLYRFVEESEYCRRLGYTTGSAARSPLHLFAAEKLCITKNELAKHLGVSEIYSVNEDVERVHRQGTNVTTEGLEQARKILSTAQVTDWLSKDESKLILVDGHCKNLGYGKTSPLSVFCASSASALDESPSLVILKYFCSHHSSNSEDLPAGPLGLIRSLLGQLLHKSDDVLPLDLHLDNELLDRADPEDVPDLCEVFAGVFSQINPAKITICILDEIAEFEGERDGWGESMRFIAYQLRWMVHNFEGPQMIKVLMTSGNKSAVVSNILEQNDKISSM</sequence>
<dbReference type="Proteomes" id="UP001265746">
    <property type="component" value="Unassembled WGS sequence"/>
</dbReference>
<proteinExistence type="predicted"/>
<reference evidence="3" key="1">
    <citation type="submission" date="2023-06" db="EMBL/GenBank/DDBJ databases">
        <authorList>
            <person name="Noh H."/>
        </authorList>
    </citation>
    <scope>NUCLEOTIDE SEQUENCE</scope>
    <source>
        <strain evidence="3">DUCC20226</strain>
    </source>
</reference>
<comment type="caution">
    <text evidence="3">The sequence shown here is derived from an EMBL/GenBank/DDBJ whole genome shotgun (WGS) entry which is preliminary data.</text>
</comment>
<evidence type="ECO:0000313" key="3">
    <source>
        <dbReference type="EMBL" id="KAK2604197.1"/>
    </source>
</evidence>
<name>A0AAD9SB28_PHOAM</name>
<gene>
    <name evidence="3" type="ORF">N8I77_007145</name>
</gene>
<feature type="domain" description="Nephrocystin 3-like N-terminal" evidence="2">
    <location>
        <begin position="184"/>
        <end position="363"/>
    </location>
</feature>
<keyword evidence="1" id="KW-0677">Repeat</keyword>
<dbReference type="PANTHER" id="PTHR40619:SF3">
    <property type="entry name" value="FUNGAL STAND N-TERMINAL GOODBYE DOMAIN-CONTAINING PROTEIN"/>
    <property type="match status" value="1"/>
</dbReference>
<dbReference type="InterPro" id="IPR056884">
    <property type="entry name" value="NPHP3-like_N"/>
</dbReference>
<evidence type="ECO:0000313" key="4">
    <source>
        <dbReference type="Proteomes" id="UP001265746"/>
    </source>
</evidence>
<dbReference type="PANTHER" id="PTHR40619">
    <property type="entry name" value="FUNGAL STAND N-TERMINAL GOODBYE DOMAIN-CONTAINING PROTEIN"/>
    <property type="match status" value="1"/>
</dbReference>
<dbReference type="EMBL" id="JAUJFL010000004">
    <property type="protein sequence ID" value="KAK2604197.1"/>
    <property type="molecule type" value="Genomic_DNA"/>
</dbReference>
<evidence type="ECO:0000259" key="2">
    <source>
        <dbReference type="Pfam" id="PF24883"/>
    </source>
</evidence>
<protein>
    <recommendedName>
        <fullName evidence="2">Nephrocystin 3-like N-terminal domain-containing protein</fullName>
    </recommendedName>
</protein>
<dbReference type="Pfam" id="PF24883">
    <property type="entry name" value="NPHP3_N"/>
    <property type="match status" value="1"/>
</dbReference>